<dbReference type="GO" id="GO:0004350">
    <property type="term" value="F:glutamate-5-semialdehyde dehydrogenase activity"/>
    <property type="evidence" value="ECO:0007669"/>
    <property type="project" value="UniProtKB-UniRule"/>
</dbReference>
<keyword evidence="3 7" id="KW-0641">Proline biosynthesis</keyword>
<feature type="region of interest" description="Disordered" evidence="8">
    <location>
        <begin position="422"/>
        <end position="443"/>
    </location>
</feature>
<dbReference type="InterPro" id="IPR000965">
    <property type="entry name" value="GPR_dom"/>
</dbReference>
<comment type="catalytic activity">
    <reaction evidence="6 7">
        <text>L-glutamate 5-semialdehyde + phosphate + NADP(+) = L-glutamyl 5-phosphate + NADPH + H(+)</text>
        <dbReference type="Rhea" id="RHEA:19541"/>
        <dbReference type="ChEBI" id="CHEBI:15378"/>
        <dbReference type="ChEBI" id="CHEBI:43474"/>
        <dbReference type="ChEBI" id="CHEBI:57783"/>
        <dbReference type="ChEBI" id="CHEBI:58066"/>
        <dbReference type="ChEBI" id="CHEBI:58274"/>
        <dbReference type="ChEBI" id="CHEBI:58349"/>
        <dbReference type="EC" id="1.2.1.41"/>
    </reaction>
</comment>
<dbReference type="InterPro" id="IPR012134">
    <property type="entry name" value="Glu-5-SA_DH"/>
</dbReference>
<keyword evidence="11" id="KW-1185">Reference proteome</keyword>
<dbReference type="RefSeq" id="WP_050048581.1">
    <property type="nucleotide sequence ID" value="NZ_CP008874.1"/>
</dbReference>
<dbReference type="Pfam" id="PF00171">
    <property type="entry name" value="Aldedh"/>
    <property type="match status" value="1"/>
</dbReference>
<dbReference type="InterPro" id="IPR016163">
    <property type="entry name" value="Ald_DH_C"/>
</dbReference>
<dbReference type="InterPro" id="IPR015590">
    <property type="entry name" value="Aldehyde_DH_dom"/>
</dbReference>
<keyword evidence="7" id="KW-0963">Cytoplasm</keyword>
<evidence type="ECO:0000256" key="8">
    <source>
        <dbReference type="SAM" id="MobiDB-lite"/>
    </source>
</evidence>
<dbReference type="HAMAP" id="MF_00412">
    <property type="entry name" value="ProA"/>
    <property type="match status" value="1"/>
</dbReference>
<dbReference type="Gene3D" id="3.40.605.10">
    <property type="entry name" value="Aldehyde Dehydrogenase, Chain A, domain 1"/>
    <property type="match status" value="1"/>
</dbReference>
<evidence type="ECO:0000256" key="4">
    <source>
        <dbReference type="ARBA" id="ARBA00022857"/>
    </source>
</evidence>
<comment type="function">
    <text evidence="7">Catalyzes the NADPH-dependent reduction of L-glutamate 5-phosphate into L-glutamate 5-semialdehyde and phosphate. The product spontaneously undergoes cyclization to form 1-pyrroline-5-carboxylate.</text>
</comment>
<comment type="subcellular location">
    <subcellularLocation>
        <location evidence="7">Cytoplasm</location>
    </subcellularLocation>
</comment>
<protein>
    <recommendedName>
        <fullName evidence="7">Gamma-glutamyl phosphate reductase</fullName>
        <shortName evidence="7">GPR</shortName>
        <ecNumber evidence="7">1.2.1.41</ecNumber>
    </recommendedName>
    <alternativeName>
        <fullName evidence="7">Glutamate-5-semialdehyde dehydrogenase</fullName>
    </alternativeName>
    <alternativeName>
        <fullName evidence="7">Glutamyl-gamma-semialdehyde dehydrogenase</fullName>
        <shortName evidence="7">GSA dehydrogenase</shortName>
    </alternativeName>
</protein>
<dbReference type="EC" id="1.2.1.41" evidence="7"/>
<keyword evidence="4 7" id="KW-0521">NADP</keyword>
<reference evidence="10 11" key="1">
    <citation type="journal article" date="2015" name="ISME J.">
        <title>Elemental sulfur and acetate can support life of a novel strictly anaerobic haloarchaeon.</title>
        <authorList>
            <person name="Sorokin D.Y."/>
            <person name="Kublanov I.V."/>
            <person name="Gavrilov S.N."/>
            <person name="Rojo D."/>
            <person name="Roman P."/>
            <person name="Golyshin P.N."/>
            <person name="Slepak V.Z."/>
            <person name="Smedile F."/>
            <person name="Ferrer M."/>
            <person name="Messina E."/>
            <person name="La Cono V."/>
            <person name="Yakimov M.M."/>
        </authorList>
    </citation>
    <scope>NUCLEOTIDE SEQUENCE [LARGE SCALE GENOMIC DNA]</scope>
    <source>
        <strain evidence="10 11">HSR2</strain>
    </source>
</reference>
<dbReference type="KEGG" id="hsu:HLASF_1385"/>
<dbReference type="InterPro" id="IPR016161">
    <property type="entry name" value="Ald_DH/histidinol_DH"/>
</dbReference>
<evidence type="ECO:0000256" key="3">
    <source>
        <dbReference type="ARBA" id="ARBA00022650"/>
    </source>
</evidence>
<evidence type="ECO:0000256" key="5">
    <source>
        <dbReference type="ARBA" id="ARBA00023002"/>
    </source>
</evidence>
<dbReference type="CDD" id="cd07079">
    <property type="entry name" value="ALDH_F18-19_ProA-GPR"/>
    <property type="match status" value="1"/>
</dbReference>
<evidence type="ECO:0000256" key="1">
    <source>
        <dbReference type="ARBA" id="ARBA00004985"/>
    </source>
</evidence>
<dbReference type="InterPro" id="IPR016162">
    <property type="entry name" value="Ald_DH_N"/>
</dbReference>
<comment type="pathway">
    <text evidence="1 7">Amino-acid biosynthesis; L-proline biosynthesis; L-glutamate 5-semialdehyde from L-glutamate: step 2/2.</text>
</comment>
<dbReference type="PIRSF" id="PIRSF000151">
    <property type="entry name" value="GPR"/>
    <property type="match status" value="1"/>
</dbReference>
<comment type="similarity">
    <text evidence="7">Belongs to the gamma-glutamyl phosphate reductase family.</text>
</comment>
<dbReference type="SUPFAM" id="SSF53720">
    <property type="entry name" value="ALDH-like"/>
    <property type="match status" value="1"/>
</dbReference>
<evidence type="ECO:0000256" key="6">
    <source>
        <dbReference type="ARBA" id="ARBA00049024"/>
    </source>
</evidence>
<proteinExistence type="inferred from homology"/>
<evidence type="ECO:0000313" key="11">
    <source>
        <dbReference type="Proteomes" id="UP000069906"/>
    </source>
</evidence>
<dbReference type="AlphaFoldDB" id="A0A0F7PE25"/>
<keyword evidence="5 7" id="KW-0560">Oxidoreductase</keyword>
<keyword evidence="2 7" id="KW-0028">Amino-acid biosynthesis</keyword>
<accession>A0A0F7PE25</accession>
<dbReference type="PANTHER" id="PTHR11063:SF8">
    <property type="entry name" value="DELTA-1-PYRROLINE-5-CARBOXYLATE SYNTHASE"/>
    <property type="match status" value="1"/>
</dbReference>
<dbReference type="PATRIC" id="fig|1604004.4.peg.1451"/>
<evidence type="ECO:0000259" key="9">
    <source>
        <dbReference type="Pfam" id="PF00171"/>
    </source>
</evidence>
<dbReference type="FunFam" id="3.40.309.10:FF:000006">
    <property type="entry name" value="Gamma-glutamyl phosphate reductase"/>
    <property type="match status" value="1"/>
</dbReference>
<dbReference type="PANTHER" id="PTHR11063">
    <property type="entry name" value="GLUTAMATE SEMIALDEHYDE DEHYDROGENASE"/>
    <property type="match status" value="1"/>
</dbReference>
<dbReference type="HOGENOM" id="CLU_030231_0_1_2"/>
<dbReference type="Proteomes" id="UP000069906">
    <property type="component" value="Chromosome"/>
</dbReference>
<dbReference type="GO" id="GO:0050661">
    <property type="term" value="F:NADP binding"/>
    <property type="evidence" value="ECO:0007669"/>
    <property type="project" value="InterPro"/>
</dbReference>
<name>A0A0F7PE25_9EURY</name>
<evidence type="ECO:0000313" key="10">
    <source>
        <dbReference type="EMBL" id="AKH97869.1"/>
    </source>
</evidence>
<dbReference type="OrthoDB" id="53031at2157"/>
<organism evidence="10 11">
    <name type="scientific">Halanaeroarchaeum sulfurireducens</name>
    <dbReference type="NCBI Taxonomy" id="1604004"/>
    <lineage>
        <taxon>Archaea</taxon>
        <taxon>Methanobacteriati</taxon>
        <taxon>Methanobacteriota</taxon>
        <taxon>Stenosarchaea group</taxon>
        <taxon>Halobacteria</taxon>
        <taxon>Halobacteriales</taxon>
        <taxon>Halobacteriaceae</taxon>
        <taxon>Halanaeroarchaeum</taxon>
    </lineage>
</organism>
<evidence type="ECO:0000256" key="2">
    <source>
        <dbReference type="ARBA" id="ARBA00022605"/>
    </source>
</evidence>
<dbReference type="NCBIfam" id="NF001221">
    <property type="entry name" value="PRK00197.1"/>
    <property type="match status" value="1"/>
</dbReference>
<feature type="domain" description="Aldehyde dehydrogenase" evidence="9">
    <location>
        <begin position="4"/>
        <end position="292"/>
    </location>
</feature>
<gene>
    <name evidence="7 10" type="primary">proA</name>
    <name evidence="10" type="ORF">HLASF_1385</name>
</gene>
<dbReference type="GO" id="GO:0055129">
    <property type="term" value="P:L-proline biosynthetic process"/>
    <property type="evidence" value="ECO:0007669"/>
    <property type="project" value="UniProtKB-UniRule"/>
</dbReference>
<dbReference type="NCBIfam" id="TIGR00407">
    <property type="entry name" value="proA"/>
    <property type="match status" value="1"/>
</dbReference>
<dbReference type="GeneID" id="25159546"/>
<dbReference type="EMBL" id="CP008874">
    <property type="protein sequence ID" value="AKH97869.1"/>
    <property type="molecule type" value="Genomic_DNA"/>
</dbReference>
<dbReference type="GO" id="GO:0005737">
    <property type="term" value="C:cytoplasm"/>
    <property type="evidence" value="ECO:0007669"/>
    <property type="project" value="UniProtKB-SubCell"/>
</dbReference>
<evidence type="ECO:0000256" key="7">
    <source>
        <dbReference type="HAMAP-Rule" id="MF_00412"/>
    </source>
</evidence>
<dbReference type="UniPathway" id="UPA00098">
    <property type="reaction ID" value="UER00360"/>
</dbReference>
<dbReference type="Gene3D" id="3.40.309.10">
    <property type="entry name" value="Aldehyde Dehydrogenase, Chain A, domain 2"/>
    <property type="match status" value="1"/>
</dbReference>
<sequence length="443" mass="48266">MTDTDTVTKVEDAQIAALELAQTTNEQRSEALRSLADALDDNRSAILEANARDVDEAETMLEQGEYSQVLVDRLKLDDDKIDTIIEMVRSVADQDDPLGETLEARKLDDGLELYKVSVPIGVVGSVFESRPDALVQIASLSLKSGNAAILKGGSEALHSNRVLYDIIREATADLVEGWVHLVEAHEAVDAVLEMDEAIDLLMPRGSTEFVRYIQDNTKIPVLGHTEGVCHVYVDVAADREMATDVAYDAKVQYPAVCNAAETLLVHEEIASEFLPAIAEEYEAAGVEMRGDERTRSILDVDEATQTDWQTEYGDLIISIKVVDSLPDAVDHVNSYGSKHTETIVTDNAENADVFMQGVDAASVFHNASTRFADGYRYGLGAEVGISTGKIHARGPVGLDGLTTDKYYLEGDGQRVASYAGPDATQFTHEPIEGDWDPGRLSDE</sequence>